<dbReference type="GO" id="GO:0005524">
    <property type="term" value="F:ATP binding"/>
    <property type="evidence" value="ECO:0007669"/>
    <property type="project" value="UniProtKB-UniRule"/>
</dbReference>
<dbReference type="GO" id="GO:0007346">
    <property type="term" value="P:regulation of mitotic cell cycle"/>
    <property type="evidence" value="ECO:0007669"/>
    <property type="project" value="TreeGrafter"/>
</dbReference>
<dbReference type="PANTHER" id="PTHR24056">
    <property type="entry name" value="CELL DIVISION PROTEIN KINASE"/>
    <property type="match status" value="1"/>
</dbReference>
<keyword evidence="3 10" id="KW-0547">Nucleotide-binding</keyword>
<evidence type="ECO:0000256" key="9">
    <source>
        <dbReference type="ARBA" id="ARBA00042858"/>
    </source>
</evidence>
<dbReference type="InterPro" id="IPR050108">
    <property type="entry name" value="CDK"/>
</dbReference>
<organism evidence="13 14">
    <name type="scientific">Cyclospora cayetanensis</name>
    <dbReference type="NCBI Taxonomy" id="88456"/>
    <lineage>
        <taxon>Eukaryota</taxon>
        <taxon>Sar</taxon>
        <taxon>Alveolata</taxon>
        <taxon>Apicomplexa</taxon>
        <taxon>Conoidasida</taxon>
        <taxon>Coccidia</taxon>
        <taxon>Eucoccidiorida</taxon>
        <taxon>Eimeriorina</taxon>
        <taxon>Eimeriidae</taxon>
        <taxon>Cyclospora</taxon>
    </lineage>
</organism>
<keyword evidence="4" id="KW-0418">Kinase</keyword>
<dbReference type="EMBL" id="JROU02000263">
    <property type="protein sequence ID" value="OEH79843.1"/>
    <property type="molecule type" value="Genomic_DNA"/>
</dbReference>
<evidence type="ECO:0000256" key="6">
    <source>
        <dbReference type="ARBA" id="ARBA00038543"/>
    </source>
</evidence>
<dbReference type="GO" id="GO:0004674">
    <property type="term" value="F:protein serine/threonine kinase activity"/>
    <property type="evidence" value="ECO:0007669"/>
    <property type="project" value="UniProtKB-KW"/>
</dbReference>
<evidence type="ECO:0000259" key="12">
    <source>
        <dbReference type="PROSITE" id="PS50011"/>
    </source>
</evidence>
<evidence type="ECO:0000256" key="10">
    <source>
        <dbReference type="PROSITE-ProRule" id="PRU10141"/>
    </source>
</evidence>
<dbReference type="InterPro" id="IPR011009">
    <property type="entry name" value="Kinase-like_dom_sf"/>
</dbReference>
<evidence type="ECO:0000313" key="14">
    <source>
        <dbReference type="Proteomes" id="UP000095192"/>
    </source>
</evidence>
<sequence>MTKEEPDSAAVTAAASAETAFIRGGSATSETAADSTAVSLSASTPATSTSVSAGSAAQALRAAAAPASGATAFATADLPQQAPAPAKRCKTEAGDVAVAPCDQEQQEPPQQPNGRTAGGGRYLLADTFLGEGTYGRVERAWDVVLKQHVAIKRVGLHFTTIRELKVMRELQPPKGHLYPQQEEEEQQHLMGLLDVFTEHGCICLVMEEMRGDLRRILDSKTRLSEAHIKCIVLQLLQALHRLHKHYLLHRDISPANIFVAEGGICKLADFGLSRAFGLLSCCGVQTDTEIRQTHGV</sequence>
<dbReference type="Proteomes" id="UP000095192">
    <property type="component" value="Unassembled WGS sequence"/>
</dbReference>
<dbReference type="SMART" id="SM00220">
    <property type="entry name" value="S_TKc"/>
    <property type="match status" value="1"/>
</dbReference>
<name>A0A1D3D8V2_9EIME</name>
<accession>A0A1D3D8V2</accession>
<dbReference type="VEuPathDB" id="ToxoDB:cyc_04517"/>
<proteinExistence type="predicted"/>
<dbReference type="SUPFAM" id="SSF56112">
    <property type="entry name" value="Protein kinase-like (PK-like)"/>
    <property type="match status" value="1"/>
</dbReference>
<dbReference type="InParanoid" id="A0A1D3D8V2"/>
<evidence type="ECO:0000256" key="3">
    <source>
        <dbReference type="ARBA" id="ARBA00022741"/>
    </source>
</evidence>
<keyword evidence="5 10" id="KW-0067">ATP-binding</keyword>
<gene>
    <name evidence="13" type="ORF">cyc_04517</name>
</gene>
<dbReference type="PANTHER" id="PTHR24056:SF107">
    <property type="entry name" value="CYCLIN-DEPENDENT KINASE 11A-RELATED"/>
    <property type="match status" value="1"/>
</dbReference>
<dbReference type="Pfam" id="PF00069">
    <property type="entry name" value="Pkinase"/>
    <property type="match status" value="1"/>
</dbReference>
<comment type="subunit">
    <text evidence="6">May form a complex composed of at least the catalytic subunit CRK2 and a cyclin.</text>
</comment>
<evidence type="ECO:0000256" key="5">
    <source>
        <dbReference type="ARBA" id="ARBA00022840"/>
    </source>
</evidence>
<comment type="caution">
    <text evidence="13">The sequence shown here is derived from an EMBL/GenBank/DDBJ whole genome shotgun (WGS) entry which is preliminary data.</text>
</comment>
<feature type="region of interest" description="Disordered" evidence="11">
    <location>
        <begin position="23"/>
        <end position="56"/>
    </location>
</feature>
<evidence type="ECO:0000313" key="13">
    <source>
        <dbReference type="EMBL" id="OEH79843.1"/>
    </source>
</evidence>
<dbReference type="InterPro" id="IPR000719">
    <property type="entry name" value="Prot_kinase_dom"/>
</dbReference>
<protein>
    <recommendedName>
        <fullName evidence="7">Cyclin-dependent kinase 2 homolog</fullName>
    </recommendedName>
    <alternativeName>
        <fullName evidence="8">Cell division control protein 2 homolog</fullName>
    </alternativeName>
    <alternativeName>
        <fullName evidence="9">cdc2-related kinase 2</fullName>
    </alternativeName>
</protein>
<dbReference type="PROSITE" id="PS50011">
    <property type="entry name" value="PROTEIN_KINASE_DOM"/>
    <property type="match status" value="1"/>
</dbReference>
<keyword evidence="14" id="KW-1185">Reference proteome</keyword>
<evidence type="ECO:0000256" key="1">
    <source>
        <dbReference type="ARBA" id="ARBA00022527"/>
    </source>
</evidence>
<evidence type="ECO:0000256" key="7">
    <source>
        <dbReference type="ARBA" id="ARBA00039612"/>
    </source>
</evidence>
<dbReference type="Gene3D" id="1.10.510.10">
    <property type="entry name" value="Transferase(Phosphotransferase) domain 1"/>
    <property type="match status" value="1"/>
</dbReference>
<keyword evidence="2" id="KW-0808">Transferase</keyword>
<dbReference type="VEuPathDB" id="ToxoDB:LOC34621042"/>
<dbReference type="GO" id="GO:0005634">
    <property type="term" value="C:nucleus"/>
    <property type="evidence" value="ECO:0007669"/>
    <property type="project" value="TreeGrafter"/>
</dbReference>
<dbReference type="PROSITE" id="PS00107">
    <property type="entry name" value="PROTEIN_KINASE_ATP"/>
    <property type="match status" value="1"/>
</dbReference>
<dbReference type="PROSITE" id="PS00109">
    <property type="entry name" value="PROTEIN_KINASE_TYR"/>
    <property type="match status" value="1"/>
</dbReference>
<reference evidence="13 14" key="1">
    <citation type="journal article" date="2016" name="BMC Genomics">
        <title>Comparative genomics reveals Cyclospora cayetanensis possesses coccidia-like metabolism and invasion components but unique surface antigens.</title>
        <authorList>
            <person name="Liu S."/>
            <person name="Wang L."/>
            <person name="Zheng H."/>
            <person name="Xu Z."/>
            <person name="Roellig D.M."/>
            <person name="Li N."/>
            <person name="Frace M.A."/>
            <person name="Tang K."/>
            <person name="Arrowood M.J."/>
            <person name="Moss D.M."/>
            <person name="Zhang L."/>
            <person name="Feng Y."/>
            <person name="Xiao L."/>
        </authorList>
    </citation>
    <scope>NUCLEOTIDE SEQUENCE [LARGE SCALE GENOMIC DNA]</scope>
    <source>
        <strain evidence="13 14">CHN_HEN01</strain>
    </source>
</reference>
<evidence type="ECO:0000256" key="2">
    <source>
        <dbReference type="ARBA" id="ARBA00022679"/>
    </source>
</evidence>
<keyword evidence="1" id="KW-0723">Serine/threonine-protein kinase</keyword>
<dbReference type="InterPro" id="IPR008266">
    <property type="entry name" value="Tyr_kinase_AS"/>
</dbReference>
<feature type="domain" description="Protein kinase" evidence="12">
    <location>
        <begin position="123"/>
        <end position="296"/>
    </location>
</feature>
<evidence type="ECO:0000256" key="8">
    <source>
        <dbReference type="ARBA" id="ARBA00041902"/>
    </source>
</evidence>
<evidence type="ECO:0000256" key="11">
    <source>
        <dbReference type="SAM" id="MobiDB-lite"/>
    </source>
</evidence>
<dbReference type="InterPro" id="IPR017441">
    <property type="entry name" value="Protein_kinase_ATP_BS"/>
</dbReference>
<feature type="binding site" evidence="10">
    <location>
        <position position="152"/>
    </location>
    <ligand>
        <name>ATP</name>
        <dbReference type="ChEBI" id="CHEBI:30616"/>
    </ligand>
</feature>
<evidence type="ECO:0000256" key="4">
    <source>
        <dbReference type="ARBA" id="ARBA00022777"/>
    </source>
</evidence>
<dbReference type="AlphaFoldDB" id="A0A1D3D8V2"/>